<gene>
    <name evidence="2" type="ORF">SAMN02910429_00344</name>
</gene>
<protein>
    <recommendedName>
        <fullName evidence="4">DUF4956 domain-containing protein</fullName>
    </recommendedName>
</protein>
<keyword evidence="1" id="KW-0472">Membrane</keyword>
<name>A0A1H9PWJ0_9FIRM</name>
<sequence length="210" mass="24097">MKDYEEIILAMVVSGFFGIFLGKVYKFTHSRAVDSSSMERSFVIYSMLITMLLFLNFYIGGLAVIGSVTINRFRSPLKDHRDILYIVWLVASSFSIVSHQYYSLGLGSVFIIFLMYITGSLKNYNRVLLVVRGKSEMENNVIDRISQKFGNSLKMRYNNSAKGAGMELIYELNPKIENPFEKAMLMKKDLYESGEVQEVNCIYQEDDMAI</sequence>
<keyword evidence="1" id="KW-0812">Transmembrane</keyword>
<reference evidence="3" key="1">
    <citation type="submission" date="2016-10" db="EMBL/GenBank/DDBJ databases">
        <authorList>
            <person name="Varghese N."/>
            <person name="Submissions S."/>
        </authorList>
    </citation>
    <scope>NUCLEOTIDE SEQUENCE [LARGE SCALE GENOMIC DNA]</scope>
    <source>
        <strain evidence="3">S1b</strain>
    </source>
</reference>
<evidence type="ECO:0000313" key="3">
    <source>
        <dbReference type="Proteomes" id="UP000182471"/>
    </source>
</evidence>
<keyword evidence="3" id="KW-1185">Reference proteome</keyword>
<proteinExistence type="predicted"/>
<feature type="transmembrane region" description="Helical" evidence="1">
    <location>
        <begin position="104"/>
        <end position="124"/>
    </location>
</feature>
<dbReference type="RefSeq" id="WP_027421786.1">
    <property type="nucleotide sequence ID" value="NZ_FOGW01000005.1"/>
</dbReference>
<evidence type="ECO:0000256" key="1">
    <source>
        <dbReference type="SAM" id="Phobius"/>
    </source>
</evidence>
<keyword evidence="1" id="KW-1133">Transmembrane helix</keyword>
<dbReference type="AlphaFoldDB" id="A0A1H9PWJ0"/>
<dbReference type="OrthoDB" id="9803265at2"/>
<feature type="transmembrane region" description="Helical" evidence="1">
    <location>
        <begin position="7"/>
        <end position="25"/>
    </location>
</feature>
<organism evidence="2 3">
    <name type="scientific">Lachnobacterium bovis</name>
    <dbReference type="NCBI Taxonomy" id="140626"/>
    <lineage>
        <taxon>Bacteria</taxon>
        <taxon>Bacillati</taxon>
        <taxon>Bacillota</taxon>
        <taxon>Clostridia</taxon>
        <taxon>Lachnospirales</taxon>
        <taxon>Lachnospiraceae</taxon>
        <taxon>Lachnobacterium</taxon>
    </lineage>
</organism>
<feature type="transmembrane region" description="Helical" evidence="1">
    <location>
        <begin position="82"/>
        <end position="98"/>
    </location>
</feature>
<accession>A0A1H9PWJ0</accession>
<dbReference type="EMBL" id="FOGW01000005">
    <property type="protein sequence ID" value="SER52577.1"/>
    <property type="molecule type" value="Genomic_DNA"/>
</dbReference>
<dbReference type="Proteomes" id="UP000182471">
    <property type="component" value="Unassembled WGS sequence"/>
</dbReference>
<evidence type="ECO:0008006" key="4">
    <source>
        <dbReference type="Google" id="ProtNLM"/>
    </source>
</evidence>
<feature type="transmembrane region" description="Helical" evidence="1">
    <location>
        <begin position="45"/>
        <end position="70"/>
    </location>
</feature>
<evidence type="ECO:0000313" key="2">
    <source>
        <dbReference type="EMBL" id="SER52577.1"/>
    </source>
</evidence>